<evidence type="ECO:0000313" key="2">
    <source>
        <dbReference type="EMBL" id="MDY7219642.1"/>
    </source>
</evidence>
<protein>
    <submittedName>
        <fullName evidence="2">ATP-binding protein</fullName>
    </submittedName>
</protein>
<reference evidence="2 3" key="1">
    <citation type="submission" date="2023-12" db="EMBL/GenBank/DDBJ databases">
        <title>Denitrificimonas halotolerans sp. nov.,a novel species isolated from landfill leachate.</title>
        <authorList>
            <person name="Wang S."/>
        </authorList>
    </citation>
    <scope>NUCLEOTIDE SEQUENCE [LARGE SCALE GENOMIC DNA]</scope>
    <source>
        <strain evidence="2 3">JX-1</strain>
    </source>
</reference>
<dbReference type="Pfam" id="PF12128">
    <property type="entry name" value="DUF3584"/>
    <property type="match status" value="1"/>
</dbReference>
<dbReference type="GO" id="GO:0005524">
    <property type="term" value="F:ATP binding"/>
    <property type="evidence" value="ECO:0007669"/>
    <property type="project" value="UniProtKB-KW"/>
</dbReference>
<keyword evidence="2" id="KW-0067">ATP-binding</keyword>
<dbReference type="Proteomes" id="UP001294570">
    <property type="component" value="Unassembled WGS sequence"/>
</dbReference>
<proteinExistence type="predicted"/>
<name>A0ABU5GSQ5_9GAMM</name>
<keyword evidence="2" id="KW-0547">Nucleotide-binding</keyword>
<keyword evidence="3" id="KW-1185">Reference proteome</keyword>
<feature type="coiled-coil region" evidence="1">
    <location>
        <begin position="246"/>
        <end position="347"/>
    </location>
</feature>
<dbReference type="EMBL" id="JAXIVU010000011">
    <property type="protein sequence ID" value="MDY7219642.1"/>
    <property type="molecule type" value="Genomic_DNA"/>
</dbReference>
<feature type="coiled-coil region" evidence="1">
    <location>
        <begin position="752"/>
        <end position="807"/>
    </location>
</feature>
<feature type="coiled-coil region" evidence="1">
    <location>
        <begin position="616"/>
        <end position="710"/>
    </location>
</feature>
<keyword evidence="1" id="KW-0175">Coiled coil</keyword>
<comment type="caution">
    <text evidence="2">The sequence shown here is derived from an EMBL/GenBank/DDBJ whole genome shotgun (WGS) entry which is preliminary data.</text>
</comment>
<dbReference type="RefSeq" id="WP_321553733.1">
    <property type="nucleotide sequence ID" value="NZ_JAXIVU010000011.1"/>
</dbReference>
<feature type="coiled-coil region" evidence="1">
    <location>
        <begin position="476"/>
        <end position="538"/>
    </location>
</feature>
<feature type="coiled-coil region" evidence="1">
    <location>
        <begin position="398"/>
        <end position="440"/>
    </location>
</feature>
<gene>
    <name evidence="2" type="ORF">TOI97_08715</name>
</gene>
<evidence type="ECO:0000313" key="3">
    <source>
        <dbReference type="Proteomes" id="UP001294570"/>
    </source>
</evidence>
<sequence length="1226" mass="142542">MSHLLRIIMINGHLGGVVELDLTGHTNICGSNASGKTTLQRLIPVFYGERPNNVVPKTRKKFDQYYLPHSDSYLIYEYRREAGQLCHVVITRKKDEGVSYRFVNSAYQPELYLRHNATGQLETLSYAELTSHLRQHKIEHSSLIDTISDYRSVIQNDFRLLASSSRAESTRLRQIALRYSLAENPHRLRHIEKLVSAVHAKEGKMDTLKTMLAAIFEDEGVALPSTKIKSTQVREWVQQVRQSRRLSTLQADMAGLSQQVDQLNATEQALWQLQPLLLNDASQLERKCADQEADIKVAQRAQKEKEVQYQAARDELNDKLSKVGSELKQVEADLDSIEQRNSDFEQRDMASLEQAVNQLPSWRAQRDELDTHLHMLRDMEGNSRQRFESRKYELSEQLNEFVEQVSQKQQKVRDEEQAVRQQQEQQKNQLEQSHQQQRQALQAEFQTQQNLLYQQQAEVKARLSVSFLTPEEQQELDAEQARIEEIQLQLANQNDQVERLRDECEQSKRQRDAHLDEIKIQRQSLRQAEQQYLQLKLQQAPKEGSLRQFLQQQMPGWQHSVGKLIREDLLERTDLAPRINSTEADPAQQLFNMCLDLAAIELPDYAQDEQALLDAIAKALDQLHDVEDNLQALEDVQKTYNAQCDQQQDALHKAQQARDRYRADLGFAQDSRQRLLERQQQLQHARKKSLQEQQAQLAQQLDAVQAQQQSALKERDSAFRNMLLEYQADWQHAVQILHEKIEQFSASITAKRREVEQQVHELQVALEHELREQGIDPEQLKEIEQRLKTMRQQVSQTEARRDELEDYRHFIRVDWQIRKPQLLAQEHELKQQQLSLSDALKALEHGFLEHKKTALRALQAQEEQLQGQRALLEQVVPLLKQLEQFPAPTEALAAQTQQPTGNTAERIERTRQALQDKHQLDSRLKNSLHLFERELLKDASVHFADIWSTQQRDLGVNPSAQALLKAYQDMLHILQNQQQNLLSTGRNFGKDLQDFFTVFSDLNSRISAQSRRLSEEVSDEFVLEGITRSEVKIQSTIDELGFWKPLKRFAKLYAQWQQDFERLPNDAYLEALSDVADLLRSDQEFTFESLLRLELLLNEGGTDLVIRNDRQLLESSSHGMAYLILCKYLLAFTRLLRGQAQVSIHWPIDEIGTLAYHNVEKLFKACENNQIYIVGAFPNPESDVLTLFQHRYLIEREAGQSKLKRIEPKLSRLAQRLQQRREEAAQ</sequence>
<feature type="coiled-coil region" evidence="1">
    <location>
        <begin position="848"/>
        <end position="875"/>
    </location>
</feature>
<evidence type="ECO:0000256" key="1">
    <source>
        <dbReference type="SAM" id="Coils"/>
    </source>
</evidence>
<organism evidence="2 3">
    <name type="scientific">Denitrificimonas halotolerans</name>
    <dbReference type="NCBI Taxonomy" id="3098930"/>
    <lineage>
        <taxon>Bacteria</taxon>
        <taxon>Pseudomonadati</taxon>
        <taxon>Pseudomonadota</taxon>
        <taxon>Gammaproteobacteria</taxon>
        <taxon>Pseudomonadales</taxon>
        <taxon>Pseudomonadaceae</taxon>
        <taxon>Denitrificimonas</taxon>
    </lineage>
</organism>
<dbReference type="InterPro" id="IPR021979">
    <property type="entry name" value="DUF3584"/>
</dbReference>
<accession>A0ABU5GSQ5</accession>